<evidence type="ECO:0000313" key="8">
    <source>
        <dbReference type="EnsemblProtists" id="EOD38440"/>
    </source>
</evidence>
<dbReference type="PaxDb" id="2903-EOD38440"/>
<organism evidence="8 9">
    <name type="scientific">Emiliania huxleyi (strain CCMP1516)</name>
    <dbReference type="NCBI Taxonomy" id="280463"/>
    <lineage>
        <taxon>Eukaryota</taxon>
        <taxon>Haptista</taxon>
        <taxon>Haptophyta</taxon>
        <taxon>Prymnesiophyceae</taxon>
        <taxon>Isochrysidales</taxon>
        <taxon>Noelaerhabdaceae</taxon>
        <taxon>Emiliania</taxon>
    </lineage>
</organism>
<feature type="domain" description="Myb-like" evidence="5">
    <location>
        <begin position="52"/>
        <end position="83"/>
    </location>
</feature>
<accession>A0A0D3KRQ5</accession>
<dbReference type="GO" id="GO:0000978">
    <property type="term" value="F:RNA polymerase II cis-regulatory region sequence-specific DNA binding"/>
    <property type="evidence" value="ECO:0007669"/>
    <property type="project" value="TreeGrafter"/>
</dbReference>
<dbReference type="CDD" id="cd00167">
    <property type="entry name" value="SANT"/>
    <property type="match status" value="1"/>
</dbReference>
<reference evidence="8" key="2">
    <citation type="submission" date="2024-10" db="UniProtKB">
        <authorList>
            <consortium name="EnsemblProtists"/>
        </authorList>
    </citation>
    <scope>IDENTIFICATION</scope>
</reference>
<evidence type="ECO:0000259" key="7">
    <source>
        <dbReference type="PROSITE" id="PS51294"/>
    </source>
</evidence>
<keyword evidence="4" id="KW-0539">Nucleus</keyword>
<name>A0A0D3KRQ5_EMIH1</name>
<evidence type="ECO:0000256" key="4">
    <source>
        <dbReference type="ARBA" id="ARBA00023242"/>
    </source>
</evidence>
<protein>
    <submittedName>
        <fullName evidence="8">Uncharacterized protein</fullName>
    </submittedName>
</protein>
<dbReference type="PANTHER" id="PTHR46621:SF1">
    <property type="entry name" value="SNRNA-ACTIVATING PROTEIN COMPLEX SUBUNIT 4"/>
    <property type="match status" value="1"/>
</dbReference>
<dbReference type="Pfam" id="PF13921">
    <property type="entry name" value="Myb_DNA-bind_6"/>
    <property type="match status" value="2"/>
</dbReference>
<dbReference type="InterPro" id="IPR009057">
    <property type="entry name" value="Homeodomain-like_sf"/>
</dbReference>
<dbReference type="Gene3D" id="1.10.10.60">
    <property type="entry name" value="Homeodomain-like"/>
    <property type="match status" value="2"/>
</dbReference>
<dbReference type="PROSITE" id="PS50090">
    <property type="entry name" value="MYB_LIKE"/>
    <property type="match status" value="2"/>
</dbReference>
<reference evidence="9" key="1">
    <citation type="journal article" date="2013" name="Nature">
        <title>Pan genome of the phytoplankton Emiliania underpins its global distribution.</title>
        <authorList>
            <person name="Read B.A."/>
            <person name="Kegel J."/>
            <person name="Klute M.J."/>
            <person name="Kuo A."/>
            <person name="Lefebvre S.C."/>
            <person name="Maumus F."/>
            <person name="Mayer C."/>
            <person name="Miller J."/>
            <person name="Monier A."/>
            <person name="Salamov A."/>
            <person name="Young J."/>
            <person name="Aguilar M."/>
            <person name="Claverie J.M."/>
            <person name="Frickenhaus S."/>
            <person name="Gonzalez K."/>
            <person name="Herman E.K."/>
            <person name="Lin Y.C."/>
            <person name="Napier J."/>
            <person name="Ogata H."/>
            <person name="Sarno A.F."/>
            <person name="Shmutz J."/>
            <person name="Schroeder D."/>
            <person name="de Vargas C."/>
            <person name="Verret F."/>
            <person name="von Dassow P."/>
            <person name="Valentin K."/>
            <person name="Van de Peer Y."/>
            <person name="Wheeler G."/>
            <person name="Dacks J.B."/>
            <person name="Delwiche C.F."/>
            <person name="Dyhrman S.T."/>
            <person name="Glockner G."/>
            <person name="John U."/>
            <person name="Richards T."/>
            <person name="Worden A.Z."/>
            <person name="Zhang X."/>
            <person name="Grigoriev I.V."/>
            <person name="Allen A.E."/>
            <person name="Bidle K."/>
            <person name="Borodovsky M."/>
            <person name="Bowler C."/>
            <person name="Brownlee C."/>
            <person name="Cock J.M."/>
            <person name="Elias M."/>
            <person name="Gladyshev V.N."/>
            <person name="Groth M."/>
            <person name="Guda C."/>
            <person name="Hadaegh A."/>
            <person name="Iglesias-Rodriguez M.D."/>
            <person name="Jenkins J."/>
            <person name="Jones B.M."/>
            <person name="Lawson T."/>
            <person name="Leese F."/>
            <person name="Lindquist E."/>
            <person name="Lobanov A."/>
            <person name="Lomsadze A."/>
            <person name="Malik S.B."/>
            <person name="Marsh M.E."/>
            <person name="Mackinder L."/>
            <person name="Mock T."/>
            <person name="Mueller-Roeber B."/>
            <person name="Pagarete A."/>
            <person name="Parker M."/>
            <person name="Probert I."/>
            <person name="Quesneville H."/>
            <person name="Raines C."/>
            <person name="Rensing S.A."/>
            <person name="Riano-Pachon D.M."/>
            <person name="Richier S."/>
            <person name="Rokitta S."/>
            <person name="Shiraiwa Y."/>
            <person name="Soanes D.M."/>
            <person name="van der Giezen M."/>
            <person name="Wahlund T.M."/>
            <person name="Williams B."/>
            <person name="Wilson W."/>
            <person name="Wolfe G."/>
            <person name="Wurch L.L."/>
        </authorList>
    </citation>
    <scope>NUCLEOTIDE SEQUENCE</scope>
</reference>
<dbReference type="HOGENOM" id="CLU_028567_26_4_1"/>
<evidence type="ECO:0000259" key="6">
    <source>
        <dbReference type="PROSITE" id="PS51293"/>
    </source>
</evidence>
<dbReference type="eggNOG" id="KOG0048">
    <property type="taxonomic scope" value="Eukaryota"/>
</dbReference>
<evidence type="ECO:0000259" key="5">
    <source>
        <dbReference type="PROSITE" id="PS50090"/>
    </source>
</evidence>
<dbReference type="PANTHER" id="PTHR46621">
    <property type="entry name" value="SNRNA-ACTIVATING PROTEIN COMPLEX SUBUNIT 4"/>
    <property type="match status" value="1"/>
</dbReference>
<evidence type="ECO:0000256" key="2">
    <source>
        <dbReference type="ARBA" id="ARBA00023125"/>
    </source>
</evidence>
<keyword evidence="1" id="KW-0805">Transcription regulation</keyword>
<keyword evidence="9" id="KW-1185">Reference proteome</keyword>
<keyword evidence="3" id="KW-0804">Transcription</keyword>
<evidence type="ECO:0000256" key="3">
    <source>
        <dbReference type="ARBA" id="ARBA00023163"/>
    </source>
</evidence>
<dbReference type="SMART" id="SM00717">
    <property type="entry name" value="SANT"/>
    <property type="match status" value="2"/>
</dbReference>
<dbReference type="GO" id="GO:0001006">
    <property type="term" value="F:RNA polymerase III type 3 promoter sequence-specific DNA binding"/>
    <property type="evidence" value="ECO:0007669"/>
    <property type="project" value="TreeGrafter"/>
</dbReference>
<dbReference type="STRING" id="2903.R1FHB3"/>
<dbReference type="KEGG" id="ehx:EMIHUDRAFT_57025"/>
<dbReference type="SUPFAM" id="SSF46689">
    <property type="entry name" value="Homeodomain-like"/>
    <property type="match status" value="2"/>
</dbReference>
<dbReference type="InterPro" id="IPR017930">
    <property type="entry name" value="Myb_dom"/>
</dbReference>
<dbReference type="AlphaFoldDB" id="A0A0D3KRQ5"/>
<feature type="domain" description="HTH myb-type" evidence="7">
    <location>
        <begin position="57"/>
        <end position="87"/>
    </location>
</feature>
<dbReference type="GO" id="GO:0042795">
    <property type="term" value="P:snRNA transcription by RNA polymerase II"/>
    <property type="evidence" value="ECO:0007669"/>
    <property type="project" value="TreeGrafter"/>
</dbReference>
<dbReference type="RefSeq" id="XP_005790869.1">
    <property type="nucleotide sequence ID" value="XM_005790812.1"/>
</dbReference>
<dbReference type="GO" id="GO:0019185">
    <property type="term" value="C:snRNA-activating protein complex"/>
    <property type="evidence" value="ECO:0007669"/>
    <property type="project" value="TreeGrafter"/>
</dbReference>
<dbReference type="InterPro" id="IPR017884">
    <property type="entry name" value="SANT_dom"/>
</dbReference>
<feature type="domain" description="HTH myb-type" evidence="7">
    <location>
        <begin position="1"/>
        <end position="49"/>
    </location>
</feature>
<sequence length="88" mass="10461">WTHDEDVLLVRAVEQCGESNWQRVSELLGNTRSSNQCLQRWRYSVDPSLNKGKWSEARRWTDIGREVDGRTPMQCRERWCNRLDPALK</sequence>
<keyword evidence="2" id="KW-0238">DNA-binding</keyword>
<dbReference type="PROSITE" id="PS51294">
    <property type="entry name" value="HTH_MYB"/>
    <property type="match status" value="2"/>
</dbReference>
<feature type="domain" description="Myb-like" evidence="5">
    <location>
        <begin position="1"/>
        <end position="45"/>
    </location>
</feature>
<feature type="domain" description="SANT" evidence="6">
    <location>
        <begin position="1"/>
        <end position="39"/>
    </location>
</feature>
<dbReference type="Proteomes" id="UP000013827">
    <property type="component" value="Unassembled WGS sequence"/>
</dbReference>
<dbReference type="PROSITE" id="PS51293">
    <property type="entry name" value="SANT"/>
    <property type="match status" value="1"/>
</dbReference>
<evidence type="ECO:0000256" key="1">
    <source>
        <dbReference type="ARBA" id="ARBA00023015"/>
    </source>
</evidence>
<dbReference type="InterPro" id="IPR001005">
    <property type="entry name" value="SANT/Myb"/>
</dbReference>
<dbReference type="EnsemblProtists" id="EOD38440">
    <property type="protein sequence ID" value="EOD38440"/>
    <property type="gene ID" value="EMIHUDRAFT_57025"/>
</dbReference>
<dbReference type="GO" id="GO:0042796">
    <property type="term" value="P:snRNA transcription by RNA polymerase III"/>
    <property type="evidence" value="ECO:0007669"/>
    <property type="project" value="TreeGrafter"/>
</dbReference>
<proteinExistence type="predicted"/>
<dbReference type="InterPro" id="IPR051575">
    <property type="entry name" value="Myb-like_DNA-bd"/>
</dbReference>
<evidence type="ECO:0000313" key="9">
    <source>
        <dbReference type="Proteomes" id="UP000013827"/>
    </source>
</evidence>
<dbReference type="GeneID" id="17283709"/>